<feature type="compositionally biased region" description="Basic and acidic residues" evidence="5">
    <location>
        <begin position="1"/>
        <end position="10"/>
    </location>
</feature>
<keyword evidence="3" id="KW-0539">Nucleus</keyword>
<dbReference type="AlphaFoldDB" id="A0A2J6T1A8"/>
<accession>A0A2J6T1A8</accession>
<comment type="subcellular location">
    <subcellularLocation>
        <location evidence="1">Nucleus</location>
        <location evidence="1">Nucleolus</location>
    </subcellularLocation>
</comment>
<feature type="compositionally biased region" description="Basic residues" evidence="5">
    <location>
        <begin position="516"/>
        <end position="528"/>
    </location>
</feature>
<dbReference type="GeneID" id="36591511"/>
<dbReference type="InterPro" id="IPR012677">
    <property type="entry name" value="Nucleotide-bd_a/b_plait_sf"/>
</dbReference>
<evidence type="ECO:0000256" key="2">
    <source>
        <dbReference type="ARBA" id="ARBA00022884"/>
    </source>
</evidence>
<feature type="compositionally biased region" description="Basic residues" evidence="5">
    <location>
        <begin position="479"/>
        <end position="488"/>
    </location>
</feature>
<evidence type="ECO:0000256" key="3">
    <source>
        <dbReference type="ARBA" id="ARBA00023242"/>
    </source>
</evidence>
<reference evidence="7 8" key="1">
    <citation type="submission" date="2016-04" db="EMBL/GenBank/DDBJ databases">
        <title>A degradative enzymes factory behind the ericoid mycorrhizal symbiosis.</title>
        <authorList>
            <consortium name="DOE Joint Genome Institute"/>
            <person name="Martino E."/>
            <person name="Morin E."/>
            <person name="Grelet G."/>
            <person name="Kuo A."/>
            <person name="Kohler A."/>
            <person name="Daghino S."/>
            <person name="Barry K."/>
            <person name="Choi C."/>
            <person name="Cichocki N."/>
            <person name="Clum A."/>
            <person name="Copeland A."/>
            <person name="Hainaut M."/>
            <person name="Haridas S."/>
            <person name="Labutti K."/>
            <person name="Lindquist E."/>
            <person name="Lipzen A."/>
            <person name="Khouja H.-R."/>
            <person name="Murat C."/>
            <person name="Ohm R."/>
            <person name="Olson A."/>
            <person name="Spatafora J."/>
            <person name="Veneault-Fourrey C."/>
            <person name="Henrissat B."/>
            <person name="Grigoriev I."/>
            <person name="Martin F."/>
            <person name="Perotto S."/>
        </authorList>
    </citation>
    <scope>NUCLEOTIDE SEQUENCE [LARGE SCALE GENOMIC DNA]</scope>
    <source>
        <strain evidence="7 8">E</strain>
    </source>
</reference>
<dbReference type="GO" id="GO:0003723">
    <property type="term" value="F:RNA binding"/>
    <property type="evidence" value="ECO:0007669"/>
    <property type="project" value="UniProtKB-UniRule"/>
</dbReference>
<evidence type="ECO:0000313" key="7">
    <source>
        <dbReference type="EMBL" id="PMD56806.1"/>
    </source>
</evidence>
<feature type="compositionally biased region" description="Basic and acidic residues" evidence="5">
    <location>
        <begin position="94"/>
        <end position="121"/>
    </location>
</feature>
<organism evidence="7 8">
    <name type="scientific">Hyaloscypha bicolor E</name>
    <dbReference type="NCBI Taxonomy" id="1095630"/>
    <lineage>
        <taxon>Eukaryota</taxon>
        <taxon>Fungi</taxon>
        <taxon>Dikarya</taxon>
        <taxon>Ascomycota</taxon>
        <taxon>Pezizomycotina</taxon>
        <taxon>Leotiomycetes</taxon>
        <taxon>Helotiales</taxon>
        <taxon>Hyaloscyphaceae</taxon>
        <taxon>Hyaloscypha</taxon>
        <taxon>Hyaloscypha bicolor</taxon>
    </lineage>
</organism>
<dbReference type="GO" id="GO:0005730">
    <property type="term" value="C:nucleolus"/>
    <property type="evidence" value="ECO:0007669"/>
    <property type="project" value="UniProtKB-SubCell"/>
</dbReference>
<dbReference type="STRING" id="1095630.A0A2J6T1A8"/>
<feature type="region of interest" description="Disordered" evidence="5">
    <location>
        <begin position="400"/>
        <end position="528"/>
    </location>
</feature>
<evidence type="ECO:0000256" key="4">
    <source>
        <dbReference type="PROSITE-ProRule" id="PRU00176"/>
    </source>
</evidence>
<dbReference type="OrthoDB" id="21467at2759"/>
<feature type="compositionally biased region" description="Acidic residues" evidence="5">
    <location>
        <begin position="153"/>
        <end position="167"/>
    </location>
</feature>
<keyword evidence="2 4" id="KW-0694">RNA-binding</keyword>
<gene>
    <name evidence="7" type="ORF">K444DRAFT_631971</name>
</gene>
<name>A0A2J6T1A8_9HELO</name>
<dbReference type="SMART" id="SM00360">
    <property type="entry name" value="RRM"/>
    <property type="match status" value="1"/>
</dbReference>
<dbReference type="RefSeq" id="XP_024733710.1">
    <property type="nucleotide sequence ID" value="XM_024883434.1"/>
</dbReference>
<keyword evidence="8" id="KW-1185">Reference proteome</keyword>
<evidence type="ECO:0000256" key="5">
    <source>
        <dbReference type="SAM" id="MobiDB-lite"/>
    </source>
</evidence>
<evidence type="ECO:0000313" key="8">
    <source>
        <dbReference type="Proteomes" id="UP000235371"/>
    </source>
</evidence>
<dbReference type="SUPFAM" id="SSF54928">
    <property type="entry name" value="RNA-binding domain, RBD"/>
    <property type="match status" value="1"/>
</dbReference>
<dbReference type="Proteomes" id="UP000235371">
    <property type="component" value="Unassembled WGS sequence"/>
</dbReference>
<dbReference type="PANTHER" id="PTHR46754">
    <property type="entry name" value="MKI67 FHA DOMAIN-INTERACTING NUCLEOLAR PHOSPHOPROTEIN"/>
    <property type="match status" value="1"/>
</dbReference>
<feature type="compositionally biased region" description="Basic and acidic residues" evidence="5">
    <location>
        <begin position="445"/>
        <end position="454"/>
    </location>
</feature>
<dbReference type="EMBL" id="KZ613847">
    <property type="protein sequence ID" value="PMD56806.1"/>
    <property type="molecule type" value="Genomic_DNA"/>
</dbReference>
<dbReference type="InParanoid" id="A0A2J6T1A8"/>
<feature type="region of interest" description="Disordered" evidence="5">
    <location>
        <begin position="1"/>
        <end position="167"/>
    </location>
</feature>
<sequence>MAKDAALKDLKTKKRKASTPERDAEKPKKVKNVATDASEAPAKKRKATEDAAPIKAKKSKNPTDSTTTEGLIPAQVKKAKNTKAISNGGSEAKPANKFEVSDKLANKKDKNVAKASEKPVKEASSGASAPTVPKMDKSSSKKQNATKKNVEDKGDEEVDEDSEDEIDDQTEALLKGFESDGDEEDDKVEEIYKEGLEIPAITENKNLSNKKQLKLKKVAEFPGQGKPGVVFVGRIPHGFYEHEMKAYFGQFGKILKLRLSRNRKTGASKHYAFIQFQDGGVADIVAKTMDNYLMFGHLLKVKLVPDEQVPAKVFEGANKRFKKVPWNKLEGRKLEQGASEEVWEKRNRHEQERREMKAKEMKAIGYEFDAPALQSAKGFSKKAKAVPQLTENDGETEAIEAAPAAEDKMKAPEAAPIAEESSKSKKKKKKSKAEKEGKGAAAVDELSKSEKEESSAGVKPSKEEVEESVTALIAETAKKPKKEKKAKKNKEIVTPASKDEDDEVEPAGEPSSRPKNDKKKKKAKFVAE</sequence>
<evidence type="ECO:0000259" key="6">
    <source>
        <dbReference type="PROSITE" id="PS50102"/>
    </source>
</evidence>
<evidence type="ECO:0000256" key="1">
    <source>
        <dbReference type="ARBA" id="ARBA00004604"/>
    </source>
</evidence>
<protein>
    <recommendedName>
        <fullName evidence="6">RRM domain-containing protein</fullName>
    </recommendedName>
</protein>
<feature type="domain" description="RRM" evidence="6">
    <location>
        <begin position="228"/>
        <end position="306"/>
    </location>
</feature>
<dbReference type="CDD" id="cd12307">
    <property type="entry name" value="RRM_NIFK_like"/>
    <property type="match status" value="1"/>
</dbReference>
<feature type="compositionally biased region" description="Basic and acidic residues" evidence="5">
    <location>
        <begin position="18"/>
        <end position="27"/>
    </location>
</feature>
<dbReference type="Pfam" id="PF00076">
    <property type="entry name" value="RRM_1"/>
    <property type="match status" value="1"/>
</dbReference>
<dbReference type="InterPro" id="IPR035979">
    <property type="entry name" value="RBD_domain_sf"/>
</dbReference>
<dbReference type="Gene3D" id="3.30.70.330">
    <property type="match status" value="1"/>
</dbReference>
<dbReference type="PROSITE" id="PS50102">
    <property type="entry name" value="RRM"/>
    <property type="match status" value="1"/>
</dbReference>
<dbReference type="InterPro" id="IPR000504">
    <property type="entry name" value="RRM_dom"/>
</dbReference>
<proteinExistence type="predicted"/>